<keyword evidence="3" id="KW-0479">Metal-binding</keyword>
<evidence type="ECO:0000256" key="3">
    <source>
        <dbReference type="PIRSR" id="PIRSR603782-1"/>
    </source>
</evidence>
<dbReference type="GO" id="GO:0046872">
    <property type="term" value="F:metal ion binding"/>
    <property type="evidence" value="ECO:0007669"/>
    <property type="project" value="UniProtKB-KW"/>
</dbReference>
<comment type="similarity">
    <text evidence="1">Belongs to the SCO1/2 family.</text>
</comment>
<keyword evidence="7" id="KW-1185">Reference proteome</keyword>
<evidence type="ECO:0000256" key="4">
    <source>
        <dbReference type="PIRSR" id="PIRSR603782-2"/>
    </source>
</evidence>
<proteinExistence type="inferred from homology"/>
<evidence type="ECO:0000256" key="2">
    <source>
        <dbReference type="ARBA" id="ARBA00023008"/>
    </source>
</evidence>
<feature type="binding site" evidence="3">
    <location>
        <position position="79"/>
    </location>
    <ligand>
        <name>Cu cation</name>
        <dbReference type="ChEBI" id="CHEBI:23378"/>
    </ligand>
</feature>
<protein>
    <submittedName>
        <fullName evidence="6">SCO family protein</fullName>
    </submittedName>
</protein>
<organism evidence="6 7">
    <name type="scientific">Shewanella salipaludis</name>
    <dbReference type="NCBI Taxonomy" id="2723052"/>
    <lineage>
        <taxon>Bacteria</taxon>
        <taxon>Pseudomonadati</taxon>
        <taxon>Pseudomonadota</taxon>
        <taxon>Gammaproteobacteria</taxon>
        <taxon>Alteromonadales</taxon>
        <taxon>Shewanellaceae</taxon>
        <taxon>Shewanella</taxon>
    </lineage>
</organism>
<evidence type="ECO:0000259" key="5">
    <source>
        <dbReference type="PROSITE" id="PS51352"/>
    </source>
</evidence>
<dbReference type="SUPFAM" id="SSF52833">
    <property type="entry name" value="Thioredoxin-like"/>
    <property type="match status" value="1"/>
</dbReference>
<name>A0A972FTK9_9GAMM</name>
<keyword evidence="4" id="KW-1015">Disulfide bond</keyword>
<dbReference type="InterPro" id="IPR036249">
    <property type="entry name" value="Thioredoxin-like_sf"/>
</dbReference>
<dbReference type="AlphaFoldDB" id="A0A972FTK9"/>
<dbReference type="Proteomes" id="UP000737113">
    <property type="component" value="Unassembled WGS sequence"/>
</dbReference>
<keyword evidence="2 3" id="KW-0186">Copper</keyword>
<accession>A0A972FTK9</accession>
<evidence type="ECO:0000256" key="1">
    <source>
        <dbReference type="ARBA" id="ARBA00010996"/>
    </source>
</evidence>
<dbReference type="InterPro" id="IPR003782">
    <property type="entry name" value="SCO1/SenC"/>
</dbReference>
<dbReference type="PANTHER" id="PTHR12151">
    <property type="entry name" value="ELECTRON TRANSPORT PROTIN SCO1/SENC FAMILY MEMBER"/>
    <property type="match status" value="1"/>
</dbReference>
<reference evidence="6" key="1">
    <citation type="submission" date="2020-04" db="EMBL/GenBank/DDBJ databases">
        <title>Description of Shewanella salipaludis sp. nov., isolated from a salt marsh.</title>
        <authorList>
            <person name="Park S."/>
            <person name="Yoon J.-H."/>
        </authorList>
    </citation>
    <scope>NUCLEOTIDE SEQUENCE</scope>
    <source>
        <strain evidence="6">SHSM-M6</strain>
    </source>
</reference>
<feature type="domain" description="Thioredoxin" evidence="5">
    <location>
        <begin position="37"/>
        <end position="201"/>
    </location>
</feature>
<evidence type="ECO:0000313" key="7">
    <source>
        <dbReference type="Proteomes" id="UP000737113"/>
    </source>
</evidence>
<dbReference type="PROSITE" id="PS51352">
    <property type="entry name" value="THIOREDOXIN_2"/>
    <property type="match status" value="1"/>
</dbReference>
<feature type="disulfide bond" description="Redox-active" evidence="4">
    <location>
        <begin position="75"/>
        <end position="79"/>
    </location>
</feature>
<dbReference type="PANTHER" id="PTHR12151:SF25">
    <property type="entry name" value="LINALOOL DEHYDRATASE_ISOMERASE DOMAIN-CONTAINING PROTEIN"/>
    <property type="match status" value="1"/>
</dbReference>
<gene>
    <name evidence="6" type="ORF">HC757_07565</name>
</gene>
<evidence type="ECO:0000313" key="6">
    <source>
        <dbReference type="EMBL" id="NMH65029.1"/>
    </source>
</evidence>
<comment type="caution">
    <text evidence="6">The sequence shown here is derived from an EMBL/GenBank/DDBJ whole genome shotgun (WGS) entry which is preliminary data.</text>
</comment>
<dbReference type="RefSeq" id="WP_169563719.1">
    <property type="nucleotide sequence ID" value="NZ_JAAXYH010000004.1"/>
</dbReference>
<dbReference type="Pfam" id="PF02630">
    <property type="entry name" value="SCO1-SenC"/>
    <property type="match status" value="1"/>
</dbReference>
<dbReference type="InterPro" id="IPR013766">
    <property type="entry name" value="Thioredoxin_domain"/>
</dbReference>
<feature type="binding site" evidence="3">
    <location>
        <position position="75"/>
    </location>
    <ligand>
        <name>Cu cation</name>
        <dbReference type="ChEBI" id="CHEBI:23378"/>
    </ligand>
</feature>
<dbReference type="EMBL" id="JAAXYH010000004">
    <property type="protein sequence ID" value="NMH65029.1"/>
    <property type="molecule type" value="Genomic_DNA"/>
</dbReference>
<dbReference type="CDD" id="cd02968">
    <property type="entry name" value="SCO"/>
    <property type="match status" value="1"/>
</dbReference>
<feature type="binding site" evidence="3">
    <location>
        <position position="161"/>
    </location>
    <ligand>
        <name>Cu cation</name>
        <dbReference type="ChEBI" id="CHEBI:23378"/>
    </ligand>
</feature>
<dbReference type="Gene3D" id="3.40.30.10">
    <property type="entry name" value="Glutaredoxin"/>
    <property type="match status" value="1"/>
</dbReference>
<sequence length="208" mass="22786">MKKILLVTGILLFGLAGLMVAITDKQAPAPLRTSLEYPQARVLAPFRLTDQHGQVFDNARLMGKWSLFFLGYTSCPDLCPTTLGKLAAAYPELSALAPFQVVFISVDPQRDTQAKLLDYINFFNPEFIAATAGHEQLFPLSRSLGFVYALVGDGDDYQIDHSASMVLVSPAGERVAVIKPSASPGQALQIRNQDLIADLGQIIRRHRD</sequence>